<proteinExistence type="predicted"/>
<sequence length="62" mass="6717">MPDPYLGDLMSDCNLMVDLLFPLVRDQGIRAGRLLADGPDVLSRSAGRLLARGSDAFSRTPI</sequence>
<gene>
    <name evidence="1" type="ORF">F2Q69_00010709</name>
</gene>
<comment type="caution">
    <text evidence="1">The sequence shown here is derived from an EMBL/GenBank/DDBJ whole genome shotgun (WGS) entry which is preliminary data.</text>
</comment>
<reference evidence="1" key="1">
    <citation type="submission" date="2019-12" db="EMBL/GenBank/DDBJ databases">
        <title>Genome sequencing and annotation of Brassica cretica.</title>
        <authorList>
            <person name="Studholme D.J."/>
            <person name="Sarris P."/>
        </authorList>
    </citation>
    <scope>NUCLEOTIDE SEQUENCE</scope>
    <source>
        <strain evidence="1">PFS-109/04</strain>
        <tissue evidence="1">Leaf</tissue>
    </source>
</reference>
<dbReference type="AlphaFoldDB" id="A0A8S9QZ63"/>
<evidence type="ECO:0000313" key="1">
    <source>
        <dbReference type="EMBL" id="KAF3554031.1"/>
    </source>
</evidence>
<organism evidence="1 2">
    <name type="scientific">Brassica cretica</name>
    <name type="common">Mustard</name>
    <dbReference type="NCBI Taxonomy" id="69181"/>
    <lineage>
        <taxon>Eukaryota</taxon>
        <taxon>Viridiplantae</taxon>
        <taxon>Streptophyta</taxon>
        <taxon>Embryophyta</taxon>
        <taxon>Tracheophyta</taxon>
        <taxon>Spermatophyta</taxon>
        <taxon>Magnoliopsida</taxon>
        <taxon>eudicotyledons</taxon>
        <taxon>Gunneridae</taxon>
        <taxon>Pentapetalae</taxon>
        <taxon>rosids</taxon>
        <taxon>malvids</taxon>
        <taxon>Brassicales</taxon>
        <taxon>Brassicaceae</taxon>
        <taxon>Brassiceae</taxon>
        <taxon>Brassica</taxon>
    </lineage>
</organism>
<dbReference type="EMBL" id="QGKX02000996">
    <property type="protein sequence ID" value="KAF3554031.1"/>
    <property type="molecule type" value="Genomic_DNA"/>
</dbReference>
<evidence type="ECO:0000313" key="2">
    <source>
        <dbReference type="Proteomes" id="UP000712600"/>
    </source>
</evidence>
<accession>A0A8S9QZ63</accession>
<name>A0A8S9QZ63_BRACR</name>
<dbReference type="Proteomes" id="UP000712600">
    <property type="component" value="Unassembled WGS sequence"/>
</dbReference>
<protein>
    <submittedName>
        <fullName evidence="1">Uncharacterized protein</fullName>
    </submittedName>
</protein>